<dbReference type="EMBL" id="JARGDL010000020">
    <property type="protein sequence ID" value="MDF1612876.1"/>
    <property type="molecule type" value="Genomic_DNA"/>
</dbReference>
<evidence type="ECO:0000259" key="2">
    <source>
        <dbReference type="PROSITE" id="PS50234"/>
    </source>
</evidence>
<name>A0AAE3NZE6_9BACT</name>
<sequence>MKTKLRKIKVVTALFILILNGCSFNGNSNNPTAPTNSVIQIQSPKNGTKGVQVNGIDLSWTSTAQVGTFFQVFLETTSNNGVTPTSTTWLTAPKGNGITTTKYFTGQLSYLTWYAWRVRALLPNGTWTDSPTYYFQTEDVPQTSTNFIKVYDYESHINIDHDIPILFQVVDASGNGVTGLKLTDFEVFEDGEPLRESNLTFVNQKAENISMPVHILIDNSTSITDNSILQKMKTDATSLVNYLTTPSAFITSFYIYEFSETLKQRGGESSTGLNAQQAINEINAIQNGVRSTDFYGAVADVANKLTNIYSVKKVSQPIMIVLSDGDDTAGKRTLAEATNAVSGKRVYTIGYSGDLREDILKMIGVSGYFNSNNGNVTQFLTGIRDYLNNYSQSFYLLTVTSPKRGFRSHTITIRLKGSLDSVNITYPGW</sequence>
<dbReference type="InterPro" id="IPR036465">
    <property type="entry name" value="vWFA_dom_sf"/>
</dbReference>
<feature type="signal peptide" evidence="1">
    <location>
        <begin position="1"/>
        <end position="25"/>
    </location>
</feature>
<evidence type="ECO:0000313" key="3">
    <source>
        <dbReference type="EMBL" id="MDF1612876.1"/>
    </source>
</evidence>
<evidence type="ECO:0000256" key="1">
    <source>
        <dbReference type="SAM" id="SignalP"/>
    </source>
</evidence>
<dbReference type="SMART" id="SM00327">
    <property type="entry name" value="VWA"/>
    <property type="match status" value="1"/>
</dbReference>
<keyword evidence="4" id="KW-1185">Reference proteome</keyword>
<comment type="caution">
    <text evidence="3">The sequence shown here is derived from an EMBL/GenBank/DDBJ whole genome shotgun (WGS) entry which is preliminary data.</text>
</comment>
<dbReference type="RefSeq" id="WP_321536647.1">
    <property type="nucleotide sequence ID" value="NZ_JARGDL010000020.1"/>
</dbReference>
<evidence type="ECO:0000313" key="4">
    <source>
        <dbReference type="Proteomes" id="UP001221302"/>
    </source>
</evidence>
<proteinExistence type="predicted"/>
<feature type="domain" description="VWFA" evidence="2">
    <location>
        <begin position="212"/>
        <end position="390"/>
    </location>
</feature>
<reference evidence="3" key="1">
    <citation type="submission" date="2023-03" db="EMBL/GenBank/DDBJ databases">
        <title>Stygiobacter electus gen. nov., sp. nov., facultatively anaerobic thermotolerant bacterium of the class Ignavibacteria from a well of Yessentuki mineral water deposit.</title>
        <authorList>
            <person name="Podosokorskaya O.A."/>
            <person name="Elcheninov A.G."/>
            <person name="Petrova N.F."/>
            <person name="Zavarzina D.G."/>
            <person name="Kublanov I.V."/>
            <person name="Merkel A.Y."/>
        </authorList>
    </citation>
    <scope>NUCLEOTIDE SEQUENCE</scope>
    <source>
        <strain evidence="3">09-Me</strain>
    </source>
</reference>
<dbReference type="InterPro" id="IPR002035">
    <property type="entry name" value="VWF_A"/>
</dbReference>
<dbReference type="Pfam" id="PF00092">
    <property type="entry name" value="VWA"/>
    <property type="match status" value="1"/>
</dbReference>
<organism evidence="3 4">
    <name type="scientific">Stygiobacter electus</name>
    <dbReference type="NCBI Taxonomy" id="3032292"/>
    <lineage>
        <taxon>Bacteria</taxon>
        <taxon>Pseudomonadati</taxon>
        <taxon>Ignavibacteriota</taxon>
        <taxon>Ignavibacteria</taxon>
        <taxon>Ignavibacteriales</taxon>
        <taxon>Melioribacteraceae</taxon>
        <taxon>Stygiobacter</taxon>
    </lineage>
</organism>
<dbReference type="AlphaFoldDB" id="A0AAE3NZE6"/>
<gene>
    <name evidence="3" type="ORF">P0M35_11995</name>
</gene>
<keyword evidence="1" id="KW-0732">Signal</keyword>
<dbReference type="Gene3D" id="3.40.50.410">
    <property type="entry name" value="von Willebrand factor, type A domain"/>
    <property type="match status" value="1"/>
</dbReference>
<dbReference type="CDD" id="cd00198">
    <property type="entry name" value="vWFA"/>
    <property type="match status" value="1"/>
</dbReference>
<dbReference type="PROSITE" id="PS50234">
    <property type="entry name" value="VWFA"/>
    <property type="match status" value="1"/>
</dbReference>
<protein>
    <submittedName>
        <fullName evidence="3">VWA domain-containing protein</fullName>
    </submittedName>
</protein>
<accession>A0AAE3NZE6</accession>
<dbReference type="SUPFAM" id="SSF53300">
    <property type="entry name" value="vWA-like"/>
    <property type="match status" value="1"/>
</dbReference>
<feature type="chain" id="PRO_5042041833" evidence="1">
    <location>
        <begin position="26"/>
        <end position="429"/>
    </location>
</feature>
<dbReference type="Proteomes" id="UP001221302">
    <property type="component" value="Unassembled WGS sequence"/>
</dbReference>